<evidence type="ECO:0000313" key="15">
    <source>
        <dbReference type="Proteomes" id="UP000184052"/>
    </source>
</evidence>
<evidence type="ECO:0000256" key="5">
    <source>
        <dbReference type="ARBA" id="ARBA00013143"/>
    </source>
</evidence>
<dbReference type="Pfam" id="PF02826">
    <property type="entry name" value="2-Hacid_dh_C"/>
    <property type="match status" value="1"/>
</dbReference>
<dbReference type="PANTHER" id="PTHR42938:SF47">
    <property type="entry name" value="HYDROXYPYRUVATE REDUCTASE"/>
    <property type="match status" value="1"/>
</dbReference>
<keyword evidence="8" id="KW-0520">NAD</keyword>
<evidence type="ECO:0000256" key="7">
    <source>
        <dbReference type="ARBA" id="ARBA00023002"/>
    </source>
</evidence>
<dbReference type="InterPro" id="IPR006140">
    <property type="entry name" value="D-isomer_DH_NAD-bd"/>
</dbReference>
<dbReference type="STRING" id="1121476.SAMN02745751_02588"/>
<dbReference type="InterPro" id="IPR036291">
    <property type="entry name" value="NAD(P)-bd_dom_sf"/>
</dbReference>
<keyword evidence="7 12" id="KW-0560">Oxidoreductase</keyword>
<dbReference type="SUPFAM" id="SSF52283">
    <property type="entry name" value="Formate/glycerate dehydrogenase catalytic domain-like"/>
    <property type="match status" value="1"/>
</dbReference>
<gene>
    <name evidence="14" type="ORF">SAMN02745751_02588</name>
</gene>
<dbReference type="RefSeq" id="WP_073049998.1">
    <property type="nucleotide sequence ID" value="NZ_FQZL01000021.1"/>
</dbReference>
<dbReference type="EC" id="1.1.1.95" evidence="5"/>
<proteinExistence type="inferred from homology"/>
<feature type="domain" description="ACT" evidence="13">
    <location>
        <begin position="318"/>
        <end position="388"/>
    </location>
</feature>
<comment type="function">
    <text evidence="1">Catalyzes the reversible oxidation of 3-phospho-D-glycerate to 3-phosphonooxypyruvate, the first step of the phosphorylated L-serine biosynthesis pathway. Also catalyzes the reversible oxidation of 2-hydroxyglutarate to 2-oxoglutarate.</text>
</comment>
<evidence type="ECO:0000259" key="13">
    <source>
        <dbReference type="PROSITE" id="PS51671"/>
    </source>
</evidence>
<comment type="catalytic activity">
    <reaction evidence="10">
        <text>(R)-2-hydroxyglutarate + NAD(+) = 2-oxoglutarate + NADH + H(+)</text>
        <dbReference type="Rhea" id="RHEA:49612"/>
        <dbReference type="ChEBI" id="CHEBI:15378"/>
        <dbReference type="ChEBI" id="CHEBI:15801"/>
        <dbReference type="ChEBI" id="CHEBI:16810"/>
        <dbReference type="ChEBI" id="CHEBI:57540"/>
        <dbReference type="ChEBI" id="CHEBI:57945"/>
        <dbReference type="EC" id="1.1.1.399"/>
    </reaction>
</comment>
<accession>A0A1M6JE90</accession>
<comment type="catalytic activity">
    <reaction evidence="11">
        <text>(2R)-3-phosphoglycerate + NAD(+) = 3-phosphooxypyruvate + NADH + H(+)</text>
        <dbReference type="Rhea" id="RHEA:12641"/>
        <dbReference type="ChEBI" id="CHEBI:15378"/>
        <dbReference type="ChEBI" id="CHEBI:18110"/>
        <dbReference type="ChEBI" id="CHEBI:57540"/>
        <dbReference type="ChEBI" id="CHEBI:57945"/>
        <dbReference type="ChEBI" id="CHEBI:58272"/>
        <dbReference type="EC" id="1.1.1.95"/>
    </reaction>
</comment>
<dbReference type="Pfam" id="PF00389">
    <property type="entry name" value="2-Hacid_dh"/>
    <property type="match status" value="1"/>
</dbReference>
<dbReference type="UniPathway" id="UPA00135">
    <property type="reaction ID" value="UER00196"/>
</dbReference>
<dbReference type="SUPFAM" id="SSF51735">
    <property type="entry name" value="NAD(P)-binding Rossmann-fold domains"/>
    <property type="match status" value="1"/>
</dbReference>
<dbReference type="PROSITE" id="PS00065">
    <property type="entry name" value="D_2_HYDROXYACID_DH_1"/>
    <property type="match status" value="1"/>
</dbReference>
<name>A0A1M6JE90_9FIRM</name>
<keyword evidence="15" id="KW-1185">Reference proteome</keyword>
<dbReference type="InterPro" id="IPR002912">
    <property type="entry name" value="ACT_dom"/>
</dbReference>
<dbReference type="PROSITE" id="PS51671">
    <property type="entry name" value="ACT"/>
    <property type="match status" value="1"/>
</dbReference>
<evidence type="ECO:0000256" key="12">
    <source>
        <dbReference type="RuleBase" id="RU003719"/>
    </source>
</evidence>
<evidence type="ECO:0000256" key="3">
    <source>
        <dbReference type="ARBA" id="ARBA00005854"/>
    </source>
</evidence>
<dbReference type="PANTHER" id="PTHR42938">
    <property type="entry name" value="FORMATE DEHYDROGENASE 1"/>
    <property type="match status" value="1"/>
</dbReference>
<evidence type="ECO:0000256" key="4">
    <source>
        <dbReference type="ARBA" id="ARBA00013001"/>
    </source>
</evidence>
<evidence type="ECO:0000256" key="1">
    <source>
        <dbReference type="ARBA" id="ARBA00003800"/>
    </source>
</evidence>
<dbReference type="GO" id="GO:0051287">
    <property type="term" value="F:NAD binding"/>
    <property type="evidence" value="ECO:0007669"/>
    <property type="project" value="InterPro"/>
</dbReference>
<comment type="similarity">
    <text evidence="3 12">Belongs to the D-isomer specific 2-hydroxyacid dehydrogenase family.</text>
</comment>
<dbReference type="OrthoDB" id="9805416at2"/>
<comment type="pathway">
    <text evidence="2">Amino-acid biosynthesis; L-serine biosynthesis; L-serine from 3-phospho-D-glycerate: step 1/3.</text>
</comment>
<sequence length="388" mass="42094">MFNITTFNKISNEGLKHFDKDSYSLTPDDISNADGVVLRSYKMHDTVLPDTLKAIARAGAGTNNVPVEKCSEKGIVVFNAPGANANGVKEMTLLALLASSRKVNDGIKWVNNLDGDVEKQVEKGKSQFAGPEIMGKTLGVVGLGAIGVLVANMGIKLGMKVIGYDPYISVQKAIGLSWDVKYSSSLDELFGQADYVSLHIPLVDKTKGFMDEENISKMKKGARLINMSRGGLVNDAAILKAIDEGRVSSFVTDFPTDDLINKNGVVCIPHLGASTPESEENCARMVVNQLIDYLENGNITNSVNFPNCSLERTEGTHRIVVLNKNVPNMIGSLTAVFSKYNANIIEMVNKSKGDYAYNIIDIAGTEVNEEKIEELKSIDGIIKVRLVD</sequence>
<reference evidence="14 15" key="1">
    <citation type="submission" date="2016-11" db="EMBL/GenBank/DDBJ databases">
        <authorList>
            <person name="Jaros S."/>
            <person name="Januszkiewicz K."/>
            <person name="Wedrychowicz H."/>
        </authorList>
    </citation>
    <scope>NUCLEOTIDE SEQUENCE [LARGE SCALE GENOMIC DNA]</scope>
    <source>
        <strain evidence="14 15">DSM 17477</strain>
    </source>
</reference>
<evidence type="ECO:0000256" key="9">
    <source>
        <dbReference type="ARBA" id="ARBA00030455"/>
    </source>
</evidence>
<dbReference type="Gene3D" id="3.40.50.720">
    <property type="entry name" value="NAD(P)-binding Rossmann-like Domain"/>
    <property type="match status" value="2"/>
</dbReference>
<dbReference type="CDD" id="cd04901">
    <property type="entry name" value="ACT_3PGDH"/>
    <property type="match status" value="1"/>
</dbReference>
<dbReference type="GO" id="GO:0004617">
    <property type="term" value="F:phosphoglycerate dehydrogenase activity"/>
    <property type="evidence" value="ECO:0007669"/>
    <property type="project" value="UniProtKB-EC"/>
</dbReference>
<dbReference type="PROSITE" id="PS00671">
    <property type="entry name" value="D_2_HYDROXYACID_DH_3"/>
    <property type="match status" value="1"/>
</dbReference>
<evidence type="ECO:0000313" key="14">
    <source>
        <dbReference type="EMBL" id="SHJ44892.1"/>
    </source>
</evidence>
<dbReference type="InterPro" id="IPR029752">
    <property type="entry name" value="D-isomer_DH_CS1"/>
</dbReference>
<dbReference type="InterPro" id="IPR045865">
    <property type="entry name" value="ACT-like_dom_sf"/>
</dbReference>
<evidence type="ECO:0000256" key="6">
    <source>
        <dbReference type="ARBA" id="ARBA00021582"/>
    </source>
</evidence>
<evidence type="ECO:0000256" key="11">
    <source>
        <dbReference type="ARBA" id="ARBA00048731"/>
    </source>
</evidence>
<protein>
    <recommendedName>
        <fullName evidence="6">D-3-phosphoglycerate dehydrogenase</fullName>
        <ecNumber evidence="4">1.1.1.399</ecNumber>
        <ecNumber evidence="5">1.1.1.95</ecNumber>
    </recommendedName>
    <alternativeName>
        <fullName evidence="9">2-oxoglutarate reductase</fullName>
    </alternativeName>
</protein>
<dbReference type="Proteomes" id="UP000184052">
    <property type="component" value="Unassembled WGS sequence"/>
</dbReference>
<dbReference type="InterPro" id="IPR029753">
    <property type="entry name" value="D-isomer_DH_CS"/>
</dbReference>
<organism evidence="14 15">
    <name type="scientific">Dethiosulfatibacter aminovorans DSM 17477</name>
    <dbReference type="NCBI Taxonomy" id="1121476"/>
    <lineage>
        <taxon>Bacteria</taxon>
        <taxon>Bacillati</taxon>
        <taxon>Bacillota</taxon>
        <taxon>Tissierellia</taxon>
        <taxon>Dethiosulfatibacter</taxon>
    </lineage>
</organism>
<dbReference type="SUPFAM" id="SSF55021">
    <property type="entry name" value="ACT-like"/>
    <property type="match status" value="1"/>
</dbReference>
<dbReference type="InterPro" id="IPR006139">
    <property type="entry name" value="D-isomer_2_OHA_DH_cat_dom"/>
</dbReference>
<dbReference type="AlphaFoldDB" id="A0A1M6JE90"/>
<dbReference type="CDD" id="cd12174">
    <property type="entry name" value="PGDH_like_3"/>
    <property type="match status" value="1"/>
</dbReference>
<dbReference type="EMBL" id="FQZL01000021">
    <property type="protein sequence ID" value="SHJ44892.1"/>
    <property type="molecule type" value="Genomic_DNA"/>
</dbReference>
<dbReference type="EC" id="1.1.1.399" evidence="4"/>
<dbReference type="Gene3D" id="3.30.70.260">
    <property type="match status" value="1"/>
</dbReference>
<evidence type="ECO:0000256" key="10">
    <source>
        <dbReference type="ARBA" id="ARBA00048126"/>
    </source>
</evidence>
<evidence type="ECO:0000256" key="2">
    <source>
        <dbReference type="ARBA" id="ARBA00005216"/>
    </source>
</evidence>
<evidence type="ECO:0000256" key="8">
    <source>
        <dbReference type="ARBA" id="ARBA00023027"/>
    </source>
</evidence>